<feature type="domain" description="S1 motif" evidence="14">
    <location>
        <begin position="1237"/>
        <end position="1307"/>
    </location>
</feature>
<keyword evidence="2" id="KW-1017">Isopeptide bond</keyword>
<feature type="domain" description="S1 motif" evidence="14">
    <location>
        <begin position="802"/>
        <end position="871"/>
    </location>
</feature>
<dbReference type="Gene3D" id="2.40.50.140">
    <property type="entry name" value="Nucleic acid-binding proteins"/>
    <property type="match status" value="14"/>
</dbReference>
<dbReference type="STRING" id="109895.A0A507E105"/>
<comment type="caution">
    <text evidence="15">The sequence shown here is derived from an EMBL/GenBank/DDBJ whole genome shotgun (WGS) entry which is preliminary data.</text>
</comment>
<dbReference type="InterPro" id="IPR003107">
    <property type="entry name" value="HAT"/>
</dbReference>
<feature type="compositionally biased region" description="Basic and acidic residues" evidence="13">
    <location>
        <begin position="30"/>
        <end position="42"/>
    </location>
</feature>
<evidence type="ECO:0000313" key="16">
    <source>
        <dbReference type="Proteomes" id="UP000318582"/>
    </source>
</evidence>
<dbReference type="InterPro" id="IPR055430">
    <property type="entry name" value="HAT_Syf1_CNRKL1_C"/>
</dbReference>
<evidence type="ECO:0000256" key="12">
    <source>
        <dbReference type="ARBA" id="ARBA00080810"/>
    </source>
</evidence>
<comment type="subcellular location">
    <subcellularLocation>
        <location evidence="1">Nucleus</location>
        <location evidence="1">Nucleolus</location>
    </subcellularLocation>
</comment>
<feature type="compositionally biased region" description="Low complexity" evidence="13">
    <location>
        <begin position="43"/>
        <end position="56"/>
    </location>
</feature>
<evidence type="ECO:0000256" key="10">
    <source>
        <dbReference type="ARBA" id="ARBA00062488"/>
    </source>
</evidence>
<dbReference type="Gene3D" id="1.25.40.10">
    <property type="entry name" value="Tetratricopeptide repeat domain"/>
    <property type="match status" value="1"/>
</dbReference>
<feature type="compositionally biased region" description="Acidic residues" evidence="13">
    <location>
        <begin position="1698"/>
        <end position="1712"/>
    </location>
</feature>
<evidence type="ECO:0000256" key="5">
    <source>
        <dbReference type="ARBA" id="ARBA00022737"/>
    </source>
</evidence>
<dbReference type="CDD" id="cd05693">
    <property type="entry name" value="S1_Rrp5_repeat_hs1_sc1"/>
    <property type="match status" value="1"/>
</dbReference>
<keyword evidence="8" id="KW-0539">Nucleus</keyword>
<keyword evidence="5" id="KW-0677">Repeat</keyword>
<dbReference type="SMART" id="SM00316">
    <property type="entry name" value="S1"/>
    <property type="match status" value="14"/>
</dbReference>
<feature type="compositionally biased region" description="Basic and acidic residues" evidence="13">
    <location>
        <begin position="105"/>
        <end position="118"/>
    </location>
</feature>
<dbReference type="InterPro" id="IPR003029">
    <property type="entry name" value="S1_domain"/>
</dbReference>
<dbReference type="GO" id="GO:0006364">
    <property type="term" value="P:rRNA processing"/>
    <property type="evidence" value="ECO:0007669"/>
    <property type="project" value="UniProtKB-KW"/>
</dbReference>
<evidence type="ECO:0000256" key="7">
    <source>
        <dbReference type="ARBA" id="ARBA00022990"/>
    </source>
</evidence>
<evidence type="ECO:0000256" key="3">
    <source>
        <dbReference type="ARBA" id="ARBA00022552"/>
    </source>
</evidence>
<feature type="domain" description="S1 motif" evidence="14">
    <location>
        <begin position="1416"/>
        <end position="1485"/>
    </location>
</feature>
<feature type="domain" description="S1 motif" evidence="14">
    <location>
        <begin position="1321"/>
        <end position="1391"/>
    </location>
</feature>
<comment type="function">
    <text evidence="9">Essential for the generation of mature 18S rRNA, specifically necessary for cleavages at sites A0, 1 and 2 of the 47S precursor. Directly interacts with U3 snoRNA.</text>
</comment>
<organism evidence="15 16">
    <name type="scientific">Powellomyces hirtus</name>
    <dbReference type="NCBI Taxonomy" id="109895"/>
    <lineage>
        <taxon>Eukaryota</taxon>
        <taxon>Fungi</taxon>
        <taxon>Fungi incertae sedis</taxon>
        <taxon>Chytridiomycota</taxon>
        <taxon>Chytridiomycota incertae sedis</taxon>
        <taxon>Chytridiomycetes</taxon>
        <taxon>Spizellomycetales</taxon>
        <taxon>Powellomycetaceae</taxon>
        <taxon>Powellomyces</taxon>
    </lineage>
</organism>
<evidence type="ECO:0000256" key="9">
    <source>
        <dbReference type="ARBA" id="ARBA00059726"/>
    </source>
</evidence>
<keyword evidence="3" id="KW-0698">rRNA processing</keyword>
<dbReference type="PANTHER" id="PTHR23270">
    <property type="entry name" value="PROGRAMMED CELL DEATH PROTEIN 11 PRE-RRNA PROCESSING PROTEIN RRP5"/>
    <property type="match status" value="1"/>
</dbReference>
<dbReference type="InterPro" id="IPR057300">
    <property type="entry name" value="OB_Rrp5"/>
</dbReference>
<accession>A0A507E105</accession>
<dbReference type="InterPro" id="IPR048058">
    <property type="entry name" value="Rrp5_S1_rpt_hs11_sc8"/>
</dbReference>
<dbReference type="Pfam" id="PF24685">
    <property type="entry name" value="OB_RRP5_4th"/>
    <property type="match status" value="1"/>
</dbReference>
<evidence type="ECO:0000256" key="4">
    <source>
        <dbReference type="ARBA" id="ARBA00022553"/>
    </source>
</evidence>
<feature type="compositionally biased region" description="Acidic residues" evidence="13">
    <location>
        <begin position="1603"/>
        <end position="1658"/>
    </location>
</feature>
<dbReference type="FunFam" id="1.25.40.10:FF:000065">
    <property type="entry name" value="Programmed cell death 11"/>
    <property type="match status" value="1"/>
</dbReference>
<dbReference type="EMBL" id="QEAQ01000047">
    <property type="protein sequence ID" value="TPX57769.1"/>
    <property type="molecule type" value="Genomic_DNA"/>
</dbReference>
<dbReference type="PROSITE" id="PS50126">
    <property type="entry name" value="S1"/>
    <property type="match status" value="14"/>
</dbReference>
<dbReference type="InterPro" id="IPR012340">
    <property type="entry name" value="NA-bd_OB-fold"/>
</dbReference>
<dbReference type="SMART" id="SM00386">
    <property type="entry name" value="HAT"/>
    <property type="match status" value="7"/>
</dbReference>
<feature type="domain" description="S1 motif" evidence="14">
    <location>
        <begin position="707"/>
        <end position="780"/>
    </location>
</feature>
<evidence type="ECO:0000313" key="15">
    <source>
        <dbReference type="EMBL" id="TPX57769.1"/>
    </source>
</evidence>
<dbReference type="CDD" id="cd05702">
    <property type="entry name" value="S1_Rrp5_repeat_hs11_sc8"/>
    <property type="match status" value="1"/>
</dbReference>
<name>A0A507E105_9FUNG</name>
<dbReference type="InterPro" id="IPR045209">
    <property type="entry name" value="Rrp5"/>
</dbReference>
<keyword evidence="4" id="KW-0597">Phosphoprotein</keyword>
<feature type="domain" description="S1 motif" evidence="14">
    <location>
        <begin position="252"/>
        <end position="328"/>
    </location>
</feature>
<dbReference type="FunFam" id="2.40.50.140:FF:000155">
    <property type="entry name" value="rRNA biogenesis protein RRP5"/>
    <property type="match status" value="1"/>
</dbReference>
<dbReference type="Pfam" id="PF24682">
    <property type="entry name" value="OB_RRP5"/>
    <property type="match status" value="1"/>
</dbReference>
<feature type="region of interest" description="Disordered" evidence="13">
    <location>
        <begin position="1"/>
        <end position="118"/>
    </location>
</feature>
<sequence length="2016" mass="221673">MAPATSAPVERKRKAANASSVQHSETATKPSEKKPKVLKAEESVVPSSKPTVPSKPVVEESFPRGGASTLTPLEYREVSDQAKQDVLFEQTEVEEKPKPKTKRRRAEDDGAKDGAKKVRTDETTYAEALSFKRLNIGMTMIGCIKEINDLDMAISLPDQLTGFVSITEISAFITAQVEKAAGDEEDSDEEEAGIPDLREFFSIGQVVSCAVSALEHDAAPTAGEEAGKATSGRKRVALSLKPEAVNANLSAGELVEGLLVTASVTSEEDHGYVLSLGIDGLSGFLLKKNAKSYITEQNGGRPLKVGQLVYGGILKLDEARRIVSVTLEPEFIRKTVVPSAHAIGFDALKAGAFVNVKVKTILDNGLLLSFLGILEGTANLFNVGTNISNPEEDLKSLFKVGQKLRARVLFVDPIRKKVGFTLAPTLLQWTSYEFPAPSIVTIGTIVPDFTVSRIDAKLGLIVEHPEVGPAFVHVSRLSDKRVEKVEQKFKVGSKHRGRVVGFDYCGGLLQVTFQKSVLEQPFVRHDEIKVGMTVKGKIVKLTPGGVIISLSGSINGFCPKIHYADVALTQPEKMFKEGALIKCQVLSVDAKNKRVILTHKKSLLNSTLPKIISYSDVKAGALAHGVVTGVKTFGCLVTFYNEVRALVPMAELSDSFVKNAEDVVTVGQTVKCRILDVNAEEEKMRASFKLIGKSAQSPADLEAVSVGQVVSGSVVGILSDGILVELKPSMVRGYLPKTHLTENPVAAPKLLSGLREGTILKEVLIFGKDTRKGHLMLSMKGSIIQEMKRRKAVLTFDQFEEGMAVPGYVRNVTEKSCFVGFPGDVVGMAKLHNISDRYVTKVSDFLQIGQTVLAMIVKVDKEDRRIEVSLKHSICAASPTAAIFETDLLRSIFYEQDLSNFVALPIEKAKTARAWASAFKLGDMIDGTVKKSMPYGVIVELQDGVSGLITNTPNGGVLAVGTSVKGKIVDVNAERKIVDMVVLQSTVTDSKPNVDAQLIKEAKRSHDKETIVEAVVHVIKEDYGIITIPKLHNAVAYTVAQNFNSSGTPFTKFRVGQQLKVKVTAVPFLESAKAFEGFSRQRMLVVPLLDSDQPQDVLDTKRTIKAAVDSNFKSVEDLMLGSRIKAKIVSIKDTQLNMEIGSNLKGRVHATQIVDRIADLKDPKHPFAKYKIGQVIECKVLGFHDAKTFRSLPFTHRKSPAQTIVELTLKPSEMLLPDAELSAKAQEPESLETLTAGQECVGYVQSVENDNLWIHVGYSLLGRAQLLDCPNPAALRKPNKFYPPGSAVQCWVAVANPEKKTLDLTLRAPVDGTSTGSFQAGQILVGRIKKIEAGKGLVIQISPSMHGRVYLTDLSDAYEKDPITNYHVGNVVQCCVLSFDAEKHQLDLSLRDSRVKQTSAEVPNVEVKSIEDVVVDTVVSGYIRNVSDVGCFVGLSRNLSARVKISELSDAFIKQWKDAFQPGQLVQGRVVSVNSDQGRIEMSLKQSVVDPDVNGLQIKWDNIEKGQKVKGTVKAIKEYGVFIQLANSALTGLCHKSQLSDNAVNMIDKLYSVGDAVKAVVLKVDQKEKKLSLGLKASFFDENDYGEEDDSMDVDGPVSDQMDIGDADADNSAEEEEEEEEEEEQEADGSEGYDGDDADALEVGNEGDSEDEELDDKDVENIFQGFEGSDDEDEEEDAEPGDGLDVGGFDWDGAAAAENDEDAPDSDADGSDDDGKSSKKKSRRAKLRAKREEEERIAQKEISLLDGDQPPEVAEDFERLLMGSPNSSFLWIKFMAFQLQMAEVEKARQVAERALKSIGFREEQEKMNVWVALMNLENSYGTQETLTKVFERALAMNEPKAVYMQLIRIYERTEKWDQAEQLHMIATKKFNKSSKVWTSLGLFQLKRGKVEDARKTLQRSLQSLAKRKHVKTICKFAQMEFKYGEAERGRTIFEGIMANYPKRIDLWSVYLDMETRNGDVAITRRLFERVINHKFSSKKMKFFFKKFLDFEKAHGTPETIDHVKQAAVAYVEQLQN</sequence>
<dbReference type="InterPro" id="IPR057301">
    <property type="entry name" value="Rrp5_OB_4th"/>
</dbReference>
<keyword evidence="7" id="KW-0007">Acetylation</keyword>
<feature type="compositionally biased region" description="Basic and acidic residues" evidence="13">
    <location>
        <begin position="74"/>
        <end position="83"/>
    </location>
</feature>
<dbReference type="InterPro" id="IPR048059">
    <property type="entry name" value="Rrp5_S1_rpt_hs1_sc1"/>
</dbReference>
<feature type="domain" description="S1 motif" evidence="14">
    <location>
        <begin position="922"/>
        <end position="983"/>
    </location>
</feature>
<evidence type="ECO:0000256" key="13">
    <source>
        <dbReference type="SAM" id="MobiDB-lite"/>
    </source>
</evidence>
<protein>
    <recommendedName>
        <fullName evidence="11">Protein RRP5 homolog</fullName>
    </recommendedName>
    <alternativeName>
        <fullName evidence="12">Programmed cell death protein 11</fullName>
    </alternativeName>
</protein>
<dbReference type="Pfam" id="PF00575">
    <property type="entry name" value="S1"/>
    <property type="match status" value="5"/>
</dbReference>
<dbReference type="InterPro" id="IPR057302">
    <property type="entry name" value="Rrp5_S1"/>
</dbReference>
<dbReference type="Pfam" id="PF23459">
    <property type="entry name" value="S1_RRP5"/>
    <property type="match status" value="1"/>
</dbReference>
<feature type="domain" description="S1 motif" evidence="14">
    <location>
        <begin position="531"/>
        <end position="600"/>
    </location>
</feature>
<feature type="compositionally biased region" description="Basic residues" evidence="13">
    <location>
        <begin position="1718"/>
        <end position="1729"/>
    </location>
</feature>
<dbReference type="InterPro" id="IPR011990">
    <property type="entry name" value="TPR-like_helical_dom_sf"/>
</dbReference>
<feature type="domain" description="S1 motif" evidence="14">
    <location>
        <begin position="443"/>
        <end position="514"/>
    </location>
</feature>
<feature type="compositionally biased region" description="Acidic residues" evidence="13">
    <location>
        <begin position="1668"/>
        <end position="1682"/>
    </location>
</feature>
<evidence type="ECO:0000259" key="14">
    <source>
        <dbReference type="PROSITE" id="PS50126"/>
    </source>
</evidence>
<evidence type="ECO:0000256" key="2">
    <source>
        <dbReference type="ARBA" id="ARBA00022499"/>
    </source>
</evidence>
<feature type="compositionally biased region" description="Acidic residues" evidence="13">
    <location>
        <begin position="1583"/>
        <end position="1593"/>
    </location>
</feature>
<comment type="subunit">
    <text evidence="10">Interacts with NF-kappa-B p50/NFKB1 and NF-kappa-B p65/RELA.</text>
</comment>
<dbReference type="FunFam" id="2.40.50.140:FF:000148">
    <property type="entry name" value="protein RRP5 homolog isoform X1"/>
    <property type="match status" value="1"/>
</dbReference>
<feature type="domain" description="S1 motif" evidence="14">
    <location>
        <begin position="137"/>
        <end position="241"/>
    </location>
</feature>
<feature type="compositionally biased region" description="Polar residues" evidence="13">
    <location>
        <begin position="17"/>
        <end position="29"/>
    </location>
</feature>
<gene>
    <name evidence="15" type="ORF">PhCBS80983_g03584</name>
</gene>
<dbReference type="SUPFAM" id="SSF50249">
    <property type="entry name" value="Nucleic acid-binding proteins"/>
    <property type="match status" value="14"/>
</dbReference>
<dbReference type="SUPFAM" id="SSF48452">
    <property type="entry name" value="TPR-like"/>
    <property type="match status" value="1"/>
</dbReference>
<dbReference type="Proteomes" id="UP000318582">
    <property type="component" value="Unassembled WGS sequence"/>
</dbReference>
<dbReference type="PANTHER" id="PTHR23270:SF10">
    <property type="entry name" value="PROTEIN RRP5 HOMOLOG"/>
    <property type="match status" value="1"/>
</dbReference>
<feature type="domain" description="S1 motif" evidence="14">
    <location>
        <begin position="1506"/>
        <end position="1576"/>
    </location>
</feature>
<dbReference type="Pfam" id="PF23231">
    <property type="entry name" value="HAT_Syf1_CNRKL1_C"/>
    <property type="match status" value="1"/>
</dbReference>
<dbReference type="GO" id="GO:0003723">
    <property type="term" value="F:RNA binding"/>
    <property type="evidence" value="ECO:0007669"/>
    <property type="project" value="TreeGrafter"/>
</dbReference>
<feature type="domain" description="S1 motif" evidence="14">
    <location>
        <begin position="351"/>
        <end position="423"/>
    </location>
</feature>
<evidence type="ECO:0000256" key="11">
    <source>
        <dbReference type="ARBA" id="ARBA00067510"/>
    </source>
</evidence>
<feature type="domain" description="S1 motif" evidence="14">
    <location>
        <begin position="620"/>
        <end position="689"/>
    </location>
</feature>
<dbReference type="FunFam" id="2.40.50.140:FF:000103">
    <property type="entry name" value="protein RRP5 homolog"/>
    <property type="match status" value="5"/>
</dbReference>
<feature type="domain" description="S1 motif" evidence="14">
    <location>
        <begin position="1121"/>
        <end position="1197"/>
    </location>
</feature>
<reference evidence="15 16" key="1">
    <citation type="journal article" date="2019" name="Sci. Rep.">
        <title>Comparative genomics of chytrid fungi reveal insights into the obligate biotrophic and pathogenic lifestyle of Synchytrium endobioticum.</title>
        <authorList>
            <person name="van de Vossenberg B.T.L.H."/>
            <person name="Warris S."/>
            <person name="Nguyen H.D.T."/>
            <person name="van Gent-Pelzer M.P.E."/>
            <person name="Joly D.L."/>
            <person name="van de Geest H.C."/>
            <person name="Bonants P.J.M."/>
            <person name="Smith D.S."/>
            <person name="Levesque C.A."/>
            <person name="van der Lee T.A.J."/>
        </authorList>
    </citation>
    <scope>NUCLEOTIDE SEQUENCE [LARGE SCALE GENOMIC DNA]</scope>
    <source>
        <strain evidence="15 16">CBS 809.83</strain>
    </source>
</reference>
<feature type="region of interest" description="Disordered" evidence="13">
    <location>
        <begin position="1583"/>
        <end position="1734"/>
    </location>
</feature>
<evidence type="ECO:0000256" key="1">
    <source>
        <dbReference type="ARBA" id="ARBA00004604"/>
    </source>
</evidence>
<evidence type="ECO:0000256" key="6">
    <source>
        <dbReference type="ARBA" id="ARBA00022843"/>
    </source>
</evidence>
<evidence type="ECO:0000256" key="8">
    <source>
        <dbReference type="ARBA" id="ARBA00023242"/>
    </source>
</evidence>
<keyword evidence="6" id="KW-0832">Ubl conjugation</keyword>
<keyword evidence="16" id="KW-1185">Reference proteome</keyword>
<proteinExistence type="predicted"/>
<dbReference type="GO" id="GO:0032040">
    <property type="term" value="C:small-subunit processome"/>
    <property type="evidence" value="ECO:0007669"/>
    <property type="project" value="TreeGrafter"/>
</dbReference>